<accession>A0ABN5YMT9</accession>
<evidence type="ECO:0000313" key="2">
    <source>
        <dbReference type="Proteomes" id="UP000465609"/>
    </source>
</evidence>
<sequence>MCGPALGGAVSAAGTAGGVGGAGGVGSATAVEVLVATAMAYASDAAAMPPRVIDVMVVDITARPAVCA</sequence>
<gene>
    <name evidence="1" type="ORF">MAUB_09930</name>
</gene>
<dbReference type="Proteomes" id="UP000465609">
    <property type="component" value="Chromosome"/>
</dbReference>
<reference evidence="1 2" key="1">
    <citation type="journal article" date="2019" name="Emerg. Microbes Infect.">
        <title>Comprehensive subspecies identification of 175 nontuberculous mycobacteria species based on 7547 genomic profiles.</title>
        <authorList>
            <person name="Matsumoto Y."/>
            <person name="Kinjo T."/>
            <person name="Motooka D."/>
            <person name="Nabeya D."/>
            <person name="Jung N."/>
            <person name="Uechi K."/>
            <person name="Horii T."/>
            <person name="Iida T."/>
            <person name="Fujita J."/>
            <person name="Nakamura S."/>
        </authorList>
    </citation>
    <scope>NUCLEOTIDE SEQUENCE [LARGE SCALE GENOMIC DNA]</scope>
    <source>
        <strain evidence="1 2">JCM 15296</strain>
    </source>
</reference>
<protein>
    <submittedName>
        <fullName evidence="1">Uncharacterized protein</fullName>
    </submittedName>
</protein>
<organism evidence="1 2">
    <name type="scientific">Mycolicibacterium aubagnense</name>
    <dbReference type="NCBI Taxonomy" id="319707"/>
    <lineage>
        <taxon>Bacteria</taxon>
        <taxon>Bacillati</taxon>
        <taxon>Actinomycetota</taxon>
        <taxon>Actinomycetes</taxon>
        <taxon>Mycobacteriales</taxon>
        <taxon>Mycobacteriaceae</taxon>
        <taxon>Mycolicibacterium</taxon>
    </lineage>
</organism>
<name>A0ABN5YMT9_9MYCO</name>
<dbReference type="EMBL" id="AP022577">
    <property type="protein sequence ID" value="BBX83120.1"/>
    <property type="molecule type" value="Genomic_DNA"/>
</dbReference>
<evidence type="ECO:0000313" key="1">
    <source>
        <dbReference type="EMBL" id="BBX83120.1"/>
    </source>
</evidence>
<keyword evidence="2" id="KW-1185">Reference proteome</keyword>
<proteinExistence type="predicted"/>